<gene>
    <name evidence="1" type="ORF">TAGGR_310</name>
</gene>
<comment type="caution">
    <text evidence="1">The sequence shown here is derived from an EMBL/GenBank/DDBJ whole genome shotgun (WGS) entry which is preliminary data.</text>
</comment>
<evidence type="ECO:0000313" key="1">
    <source>
        <dbReference type="EMBL" id="GAQ95538.1"/>
    </source>
</evidence>
<dbReference type="AlphaFoldDB" id="A0A0U9HTH5"/>
<dbReference type="Proteomes" id="UP000054976">
    <property type="component" value="Unassembled WGS sequence"/>
</dbReference>
<accession>A0A0U9HTH5</accession>
<name>A0A0U9HTH5_9BACT</name>
<evidence type="ECO:0000313" key="2">
    <source>
        <dbReference type="Proteomes" id="UP000054976"/>
    </source>
</evidence>
<sequence>MLLKALQIERLKSVLKIGVQYNGKTPMQTFRDTIHLAKEKMIGYNLGKEI</sequence>
<keyword evidence="2" id="KW-1185">Reference proteome</keyword>
<dbReference type="STRING" id="86166.TAGGR_310"/>
<reference evidence="2" key="1">
    <citation type="submission" date="2016-01" db="EMBL/GenBank/DDBJ databases">
        <title>Draft genome sequence of Thermodesulfovibrio aggregans strain TGE-P1.</title>
        <authorList>
            <person name="Sekiguchi Y."/>
            <person name="Ohashi A."/>
            <person name="Matsuura N."/>
            <person name="Tourlousse M.D."/>
        </authorList>
    </citation>
    <scope>NUCLEOTIDE SEQUENCE [LARGE SCALE GENOMIC DNA]</scope>
    <source>
        <strain evidence="2">TGE-P1</strain>
    </source>
</reference>
<dbReference type="EMBL" id="BCNO01000003">
    <property type="protein sequence ID" value="GAQ95538.1"/>
    <property type="molecule type" value="Genomic_DNA"/>
</dbReference>
<protein>
    <submittedName>
        <fullName evidence="1">Uncharacterized protein</fullName>
    </submittedName>
</protein>
<organism evidence="1 2">
    <name type="scientific">Thermodesulfovibrio aggregans</name>
    <dbReference type="NCBI Taxonomy" id="86166"/>
    <lineage>
        <taxon>Bacteria</taxon>
        <taxon>Pseudomonadati</taxon>
        <taxon>Nitrospirota</taxon>
        <taxon>Thermodesulfovibrionia</taxon>
        <taxon>Thermodesulfovibrionales</taxon>
        <taxon>Thermodesulfovibrionaceae</taxon>
        <taxon>Thermodesulfovibrio</taxon>
    </lineage>
</organism>
<proteinExistence type="predicted"/>